<evidence type="ECO:0000313" key="3">
    <source>
        <dbReference type="Proteomes" id="UP000466730"/>
    </source>
</evidence>
<comment type="caution">
    <text evidence="2">The sequence shown here is derived from an EMBL/GenBank/DDBJ whole genome shotgun (WGS) entry which is preliminary data.</text>
</comment>
<keyword evidence="1" id="KW-0812">Transmembrane</keyword>
<sequence length="130" mass="13598">MLTVLLGTGVLCAWGISFPVLIGAGGVALFAMSLQALLATPAAERQVDPAQIQAAAVPLIFALAFPGIETKLGILAMVLGMVGLNWILILRAKAIMRMIGPVPLQLLGLVFGVLQFAVALEFMRDAMAIL</sequence>
<feature type="transmembrane region" description="Helical" evidence="1">
    <location>
        <begin position="104"/>
        <end position="123"/>
    </location>
</feature>
<keyword evidence="1" id="KW-1133">Transmembrane helix</keyword>
<dbReference type="EMBL" id="WJPO01000024">
    <property type="protein sequence ID" value="MRH22089.1"/>
    <property type="molecule type" value="Genomic_DNA"/>
</dbReference>
<accession>A0A844BHP1</accession>
<evidence type="ECO:0000313" key="2">
    <source>
        <dbReference type="EMBL" id="MRH22089.1"/>
    </source>
</evidence>
<dbReference type="Proteomes" id="UP000466730">
    <property type="component" value="Unassembled WGS sequence"/>
</dbReference>
<dbReference type="OrthoDB" id="7848007at2"/>
<feature type="transmembrane region" description="Helical" evidence="1">
    <location>
        <begin position="74"/>
        <end position="92"/>
    </location>
</feature>
<dbReference type="RefSeq" id="WP_153749377.1">
    <property type="nucleotide sequence ID" value="NZ_BAAADI010000045.1"/>
</dbReference>
<gene>
    <name evidence="2" type="ORF">GH815_13905</name>
</gene>
<keyword evidence="1" id="KW-0472">Membrane</keyword>
<reference evidence="2 3" key="1">
    <citation type="submission" date="2019-11" db="EMBL/GenBank/DDBJ databases">
        <title>Draft Whole-Genome sequence of the marine photosynthetic bacterium Rhodovulum strictum DSM 11289.</title>
        <authorList>
            <person name="Kyndt J.A."/>
            <person name="Meyer T.E."/>
        </authorList>
    </citation>
    <scope>NUCLEOTIDE SEQUENCE [LARGE SCALE GENOMIC DNA]</scope>
    <source>
        <strain evidence="2 3">DSM 11289</strain>
    </source>
</reference>
<name>A0A844BHP1_9RHOB</name>
<evidence type="ECO:0000256" key="1">
    <source>
        <dbReference type="SAM" id="Phobius"/>
    </source>
</evidence>
<organism evidence="2 3">
    <name type="scientific">Rhodovulum strictum</name>
    <dbReference type="NCBI Taxonomy" id="58314"/>
    <lineage>
        <taxon>Bacteria</taxon>
        <taxon>Pseudomonadati</taxon>
        <taxon>Pseudomonadota</taxon>
        <taxon>Alphaproteobacteria</taxon>
        <taxon>Rhodobacterales</taxon>
        <taxon>Paracoccaceae</taxon>
        <taxon>Rhodovulum</taxon>
    </lineage>
</organism>
<protein>
    <submittedName>
        <fullName evidence="2">Uncharacterized protein</fullName>
    </submittedName>
</protein>
<feature type="transmembrane region" description="Helical" evidence="1">
    <location>
        <begin position="16"/>
        <end position="38"/>
    </location>
</feature>
<proteinExistence type="predicted"/>
<keyword evidence="3" id="KW-1185">Reference proteome</keyword>
<dbReference type="AlphaFoldDB" id="A0A844BHP1"/>